<dbReference type="PRINTS" id="PR00069">
    <property type="entry name" value="ALDKETRDTASE"/>
</dbReference>
<keyword evidence="4" id="KW-1185">Reference proteome</keyword>
<dbReference type="Proteomes" id="UP000001745">
    <property type="component" value="Unassembled WGS sequence"/>
</dbReference>
<dbReference type="GO" id="GO:0016491">
    <property type="term" value="F:oxidoreductase activity"/>
    <property type="evidence" value="ECO:0007669"/>
    <property type="project" value="UniProtKB-KW"/>
</dbReference>
<dbReference type="PANTHER" id="PTHR43625:SF40">
    <property type="entry name" value="ALDO-KETO REDUCTASE YAKC [NADP(+)]"/>
    <property type="match status" value="1"/>
</dbReference>
<gene>
    <name evidence="3" type="ORF">TSTA_100520</name>
</gene>
<dbReference type="STRING" id="441959.B8MLU0"/>
<proteinExistence type="predicted"/>
<evidence type="ECO:0000256" key="1">
    <source>
        <dbReference type="ARBA" id="ARBA00023002"/>
    </source>
</evidence>
<dbReference type="InterPro" id="IPR050791">
    <property type="entry name" value="Aldo-Keto_reductase"/>
</dbReference>
<dbReference type="EMBL" id="EQ962658">
    <property type="protein sequence ID" value="EED13807.1"/>
    <property type="molecule type" value="Genomic_DNA"/>
</dbReference>
<dbReference type="OMA" id="FAGWYKQ"/>
<dbReference type="InterPro" id="IPR023210">
    <property type="entry name" value="NADP_OxRdtase_dom"/>
</dbReference>
<dbReference type="PhylomeDB" id="B8MLU0"/>
<dbReference type="OrthoDB" id="37537at2759"/>
<feature type="domain" description="NADP-dependent oxidoreductase" evidence="2">
    <location>
        <begin position="21"/>
        <end position="317"/>
    </location>
</feature>
<dbReference type="RefSeq" id="XP_002486045.1">
    <property type="nucleotide sequence ID" value="XM_002486000.1"/>
</dbReference>
<dbReference type="AlphaFoldDB" id="B8MLU0"/>
<dbReference type="PANTHER" id="PTHR43625">
    <property type="entry name" value="AFLATOXIN B1 ALDEHYDE REDUCTASE"/>
    <property type="match status" value="1"/>
</dbReference>
<evidence type="ECO:0000313" key="4">
    <source>
        <dbReference type="Proteomes" id="UP000001745"/>
    </source>
</evidence>
<dbReference type="InterPro" id="IPR020471">
    <property type="entry name" value="AKR"/>
</dbReference>
<keyword evidence="1" id="KW-0560">Oxidoreductase</keyword>
<dbReference type="eggNOG" id="KOG1575">
    <property type="taxonomic scope" value="Eukaryota"/>
</dbReference>
<dbReference type="SUPFAM" id="SSF51430">
    <property type="entry name" value="NAD(P)-linked oxidoreductase"/>
    <property type="match status" value="1"/>
</dbReference>
<evidence type="ECO:0000313" key="3">
    <source>
        <dbReference type="EMBL" id="EED13807.1"/>
    </source>
</evidence>
<dbReference type="InParanoid" id="B8MLU0"/>
<dbReference type="GeneID" id="8097936"/>
<organism evidence="3 4">
    <name type="scientific">Talaromyces stipitatus (strain ATCC 10500 / CBS 375.48 / QM 6759 / NRRL 1006)</name>
    <name type="common">Penicillium stipitatum</name>
    <dbReference type="NCBI Taxonomy" id="441959"/>
    <lineage>
        <taxon>Eukaryota</taxon>
        <taxon>Fungi</taxon>
        <taxon>Dikarya</taxon>
        <taxon>Ascomycota</taxon>
        <taxon>Pezizomycotina</taxon>
        <taxon>Eurotiomycetes</taxon>
        <taxon>Eurotiomycetidae</taxon>
        <taxon>Eurotiales</taxon>
        <taxon>Trichocomaceae</taxon>
        <taxon>Talaromyces</taxon>
        <taxon>Talaromyces sect. Talaromyces</taxon>
    </lineage>
</organism>
<accession>B8MLU0</accession>
<protein>
    <submittedName>
        <fullName evidence="3">Aldo/keto reductase, putative</fullName>
    </submittedName>
</protein>
<sequence length="342" mass="37754">MPDTKVPLRKLGKNGPLVPALGLGLMGMSMLYGLPPSDEERFAVLDRAVEIGATNWDTSDLYGDCEELLGKWFTRTGKRDQIFLASKFGLVKGSPTFEVDSSAAYCKKACAESLRVLGIDHIDLYYMHRANPNTPIEETVRAMAELKAEGKIKYIGLSEVSSTTLRRACKVAHIDAVQVEYSAFVTHIEESRGTNLLATARELGVAVVAYSPLGRGILTGAYTKNTISAEGDKRAEWYPMYSETNFEKNLKLVEKLKSIADKKNCTLAQLAIAWLLKQGDNIIPIPGTKKIRYLEENWGSLHVQLTDEEEAEIRKLIKDTGVAGGRYPEFAGDGTLADTREE</sequence>
<dbReference type="VEuPathDB" id="FungiDB:TSTA_100520"/>
<name>B8MLU0_TALSN</name>
<dbReference type="HOGENOM" id="CLU_023205_2_1_1"/>
<reference evidence="4" key="1">
    <citation type="journal article" date="2015" name="Genome Announc.">
        <title>Genome sequence of the AIDS-associated pathogen Penicillium marneffei (ATCC18224) and its near taxonomic relative Talaromyces stipitatus (ATCC10500).</title>
        <authorList>
            <person name="Nierman W.C."/>
            <person name="Fedorova-Abrams N.D."/>
            <person name="Andrianopoulos A."/>
        </authorList>
    </citation>
    <scope>NUCLEOTIDE SEQUENCE [LARGE SCALE GENOMIC DNA]</scope>
    <source>
        <strain evidence="4">ATCC 10500 / CBS 375.48 / QM 6759 / NRRL 1006</strain>
    </source>
</reference>
<dbReference type="InterPro" id="IPR036812">
    <property type="entry name" value="NAD(P)_OxRdtase_dom_sf"/>
</dbReference>
<dbReference type="Gene3D" id="3.20.20.100">
    <property type="entry name" value="NADP-dependent oxidoreductase domain"/>
    <property type="match status" value="1"/>
</dbReference>
<dbReference type="GO" id="GO:0005737">
    <property type="term" value="C:cytoplasm"/>
    <property type="evidence" value="ECO:0007669"/>
    <property type="project" value="TreeGrafter"/>
</dbReference>
<evidence type="ECO:0000259" key="2">
    <source>
        <dbReference type="Pfam" id="PF00248"/>
    </source>
</evidence>
<dbReference type="Pfam" id="PF00248">
    <property type="entry name" value="Aldo_ket_red"/>
    <property type="match status" value="1"/>
</dbReference>